<dbReference type="GO" id="GO:0005634">
    <property type="term" value="C:nucleus"/>
    <property type="evidence" value="ECO:0007669"/>
    <property type="project" value="UniProtKB-SubCell"/>
</dbReference>
<dbReference type="InterPro" id="IPR056744">
    <property type="entry name" value="TRM5/TYW2-like_N"/>
</dbReference>
<dbReference type="GO" id="GO:0052906">
    <property type="term" value="F:tRNA (guanine(37)-N1)-methyltransferase activity"/>
    <property type="evidence" value="ECO:0007669"/>
    <property type="project" value="UniProtKB-UniRule"/>
</dbReference>
<dbReference type="GO" id="GO:0070901">
    <property type="term" value="P:mitochondrial tRNA methylation"/>
    <property type="evidence" value="ECO:0007669"/>
    <property type="project" value="TreeGrafter"/>
</dbReference>
<feature type="binding site" evidence="10">
    <location>
        <position position="255"/>
    </location>
    <ligand>
        <name>S-adenosyl-L-methionine</name>
        <dbReference type="ChEBI" id="CHEBI:59789"/>
    </ligand>
</feature>
<dbReference type="InterPro" id="IPR030382">
    <property type="entry name" value="MeTrfase_TRM5/TYW2"/>
</dbReference>
<comment type="caution">
    <text evidence="13">The sequence shown here is derived from an EMBL/GenBank/DDBJ whole genome shotgun (WGS) entry which is preliminary data.</text>
</comment>
<evidence type="ECO:0000256" key="7">
    <source>
        <dbReference type="ARBA" id="ARBA00023128"/>
    </source>
</evidence>
<dbReference type="InterPro" id="IPR056743">
    <property type="entry name" value="TRM5-TYW2-like_MTfase"/>
</dbReference>
<dbReference type="InterPro" id="IPR029063">
    <property type="entry name" value="SAM-dependent_MTases_sf"/>
</dbReference>
<dbReference type="Pfam" id="PF02475">
    <property type="entry name" value="TRM5-TYW2_MTfase"/>
    <property type="match status" value="1"/>
</dbReference>
<dbReference type="EC" id="2.1.1.228" evidence="10"/>
<feature type="compositionally biased region" description="Low complexity" evidence="11">
    <location>
        <begin position="9"/>
        <end position="19"/>
    </location>
</feature>
<dbReference type="InterPro" id="IPR025792">
    <property type="entry name" value="tRNA_Gua_MeTrfase_euk"/>
</dbReference>
<evidence type="ECO:0000256" key="8">
    <source>
        <dbReference type="ARBA" id="ARBA00023242"/>
    </source>
</evidence>
<feature type="binding site" evidence="10">
    <location>
        <begin position="293"/>
        <end position="294"/>
    </location>
    <ligand>
        <name>S-adenosyl-L-methionine</name>
        <dbReference type="ChEBI" id="CHEBI:59789"/>
    </ligand>
</feature>
<keyword evidence="6 10" id="KW-0819">tRNA processing</keyword>
<evidence type="ECO:0000256" key="1">
    <source>
        <dbReference type="ARBA" id="ARBA00009775"/>
    </source>
</evidence>
<dbReference type="Pfam" id="PF25133">
    <property type="entry name" value="TYW2_N_2"/>
    <property type="match status" value="1"/>
</dbReference>
<feature type="binding site" evidence="10">
    <location>
        <position position="375"/>
    </location>
    <ligand>
        <name>S-adenosyl-L-methionine</name>
        <dbReference type="ChEBI" id="CHEBI:59789"/>
    </ligand>
</feature>
<feature type="domain" description="SAM-dependent methyltransferase TRM5/TYW2-type" evidence="12">
    <location>
        <begin position="164"/>
        <end position="472"/>
    </location>
</feature>
<protein>
    <recommendedName>
        <fullName evidence="10">tRNA (guanine(37)-N1)-methyltransferase</fullName>
        <ecNumber evidence="10">2.1.1.228</ecNumber>
    </recommendedName>
    <alternativeName>
        <fullName evidence="10">M1G-methyltransferase</fullName>
    </alternativeName>
    <alternativeName>
        <fullName evidence="10">tRNA [GM37] methyltransferase</fullName>
    </alternativeName>
    <alternativeName>
        <fullName evidence="10">tRNA methyltransferase 5</fullName>
    </alternativeName>
</protein>
<comment type="catalytic activity">
    <reaction evidence="9 10">
        <text>guanosine(37) in tRNA + S-adenosyl-L-methionine = N(1)-methylguanosine(37) in tRNA + S-adenosyl-L-homocysteine + H(+)</text>
        <dbReference type="Rhea" id="RHEA:36899"/>
        <dbReference type="Rhea" id="RHEA-COMP:10145"/>
        <dbReference type="Rhea" id="RHEA-COMP:10147"/>
        <dbReference type="ChEBI" id="CHEBI:15378"/>
        <dbReference type="ChEBI" id="CHEBI:57856"/>
        <dbReference type="ChEBI" id="CHEBI:59789"/>
        <dbReference type="ChEBI" id="CHEBI:73542"/>
        <dbReference type="ChEBI" id="CHEBI:74269"/>
        <dbReference type="EC" id="2.1.1.228"/>
    </reaction>
</comment>
<sequence length="480" mass="52950">MNSTSPSNGGDATGATTTTSPSPEKMAVLRPPIVRSSLNALNRALFAKKINLAAAAVHDSRTISKYRKSLTGTREILTVERISPIVPHPDTTLRQQGKKCILLEPHVKPESPETWGPTIQEGVQKEELSVMPYELELGYDYWSFHDILTSVLPEEFHDDIPGGFNTAGHVAHLNLRDRFLPFRKLIAEVLVDKNPAIKTVINKVDNVGSDSQFRTFAYEVLAGPDDLNVRVTESNCVFEFDYSKVYWNSKLETEHRRLVDLFAPGEVVCDVMAGIGPFAVPAGKRGVFVWANDMNPESYKYMKRAIDKNKVSKYVRPFCTDGRTFIHQAADAVLAAHLARESITLPAPKPTNKSTPRPAPKVVPVPPTIAHFVMNLPASAIEFLGCYRGVYAGHEALFADGKAKLPMVHAHCFSYKADDETPLNDICERISREIGFPMRPGDAEVEGQVAIHDVRDVAPAKRMFCASFRVPGAVAFAGRG</sequence>
<dbReference type="GO" id="GO:0005759">
    <property type="term" value="C:mitochondrial matrix"/>
    <property type="evidence" value="ECO:0007669"/>
    <property type="project" value="UniProtKB-SubCell"/>
</dbReference>
<comment type="subunit">
    <text evidence="10">Monomer.</text>
</comment>
<comment type="similarity">
    <text evidence="1">Belongs to the class I-like SAM-binding methyltransferase superfamily. TRM5/TYW2 family.</text>
</comment>
<keyword evidence="7 10" id="KW-0496">Mitochondrion</keyword>
<keyword evidence="4 10" id="KW-0808">Transferase</keyword>
<dbReference type="PANTHER" id="PTHR23245:SF36">
    <property type="entry name" value="TRNA (GUANINE(37)-N1)-METHYLTRANSFERASE"/>
    <property type="match status" value="1"/>
</dbReference>
<dbReference type="EMBL" id="JAUKUD010000001">
    <property type="protein sequence ID" value="KAK0753991.1"/>
    <property type="molecule type" value="Genomic_DNA"/>
</dbReference>
<comment type="similarity">
    <text evidence="10">Belongs to the TRM5 / TYW2 family.</text>
</comment>
<evidence type="ECO:0000313" key="13">
    <source>
        <dbReference type="EMBL" id="KAK0753991.1"/>
    </source>
</evidence>
<evidence type="ECO:0000256" key="3">
    <source>
        <dbReference type="ARBA" id="ARBA00022603"/>
    </source>
</evidence>
<comment type="subcellular location">
    <subcellularLocation>
        <location evidence="10">Mitochondrion matrix</location>
    </subcellularLocation>
    <subcellularLocation>
        <location evidence="10">Nucleus</location>
    </subcellularLocation>
    <subcellularLocation>
        <location evidence="10">Cytoplasm</location>
    </subcellularLocation>
    <text evidence="10">Predominantly in the mitochondria and in the nucleus.</text>
</comment>
<dbReference type="SUPFAM" id="SSF53335">
    <property type="entry name" value="S-adenosyl-L-methionine-dependent methyltransferases"/>
    <property type="match status" value="1"/>
</dbReference>
<evidence type="ECO:0000256" key="4">
    <source>
        <dbReference type="ARBA" id="ARBA00022679"/>
    </source>
</evidence>
<keyword evidence="3 10" id="KW-0489">Methyltransferase</keyword>
<keyword evidence="14" id="KW-1185">Reference proteome</keyword>
<evidence type="ECO:0000256" key="11">
    <source>
        <dbReference type="SAM" id="MobiDB-lite"/>
    </source>
</evidence>
<feature type="binding site" evidence="10">
    <location>
        <begin position="321"/>
        <end position="322"/>
    </location>
    <ligand>
        <name>S-adenosyl-L-methionine</name>
        <dbReference type="ChEBI" id="CHEBI:59789"/>
    </ligand>
</feature>
<dbReference type="Proteomes" id="UP001172155">
    <property type="component" value="Unassembled WGS sequence"/>
</dbReference>
<dbReference type="Gene3D" id="3.40.50.150">
    <property type="entry name" value="Vaccinia Virus protein VP39"/>
    <property type="match status" value="1"/>
</dbReference>
<keyword evidence="5 10" id="KW-0949">S-adenosyl-L-methionine</keyword>
<dbReference type="PROSITE" id="PS51684">
    <property type="entry name" value="SAM_MT_TRM5_TYW2"/>
    <property type="match status" value="1"/>
</dbReference>
<evidence type="ECO:0000256" key="2">
    <source>
        <dbReference type="ARBA" id="ARBA00022490"/>
    </source>
</evidence>
<comment type="function">
    <text evidence="10">Specifically methylates the N1 position of guanosine-37 in various cytoplasmic and mitochondrial tRNAs. Methylation is not dependent on the nature of the nucleoside 5' of the target nucleoside. This is the first step in the biosynthesis of wybutosine (yW), a modified base adjacent to the anticodon of tRNAs and required for accurate decoding.</text>
</comment>
<evidence type="ECO:0000256" key="6">
    <source>
        <dbReference type="ARBA" id="ARBA00022694"/>
    </source>
</evidence>
<reference evidence="13" key="1">
    <citation type="submission" date="2023-06" db="EMBL/GenBank/DDBJ databases">
        <title>Genome-scale phylogeny and comparative genomics of the fungal order Sordariales.</title>
        <authorList>
            <consortium name="Lawrence Berkeley National Laboratory"/>
            <person name="Hensen N."/>
            <person name="Bonometti L."/>
            <person name="Westerberg I."/>
            <person name="Brannstrom I.O."/>
            <person name="Guillou S."/>
            <person name="Cros-Aarteil S."/>
            <person name="Calhoun S."/>
            <person name="Haridas S."/>
            <person name="Kuo A."/>
            <person name="Mondo S."/>
            <person name="Pangilinan J."/>
            <person name="Riley R."/>
            <person name="LaButti K."/>
            <person name="Andreopoulos B."/>
            <person name="Lipzen A."/>
            <person name="Chen C."/>
            <person name="Yanf M."/>
            <person name="Daum C."/>
            <person name="Ng V."/>
            <person name="Clum A."/>
            <person name="Steindorff A."/>
            <person name="Ohm R."/>
            <person name="Martin F."/>
            <person name="Silar P."/>
            <person name="Natvig D."/>
            <person name="Lalanne C."/>
            <person name="Gautier V."/>
            <person name="Ament-velasquez S.L."/>
            <person name="Kruys A."/>
            <person name="Hutchinson M.I."/>
            <person name="Powell A.J."/>
            <person name="Barry K."/>
            <person name="Miller A.N."/>
            <person name="Grigoriev I.V."/>
            <person name="Debuchy R."/>
            <person name="Gladieux P."/>
            <person name="Thoren M.H."/>
            <person name="Johannesson H."/>
        </authorList>
    </citation>
    <scope>NUCLEOTIDE SEQUENCE</scope>
    <source>
        <strain evidence="13">SMH3187-1</strain>
    </source>
</reference>
<dbReference type="FunFam" id="3.30.300.110:FF:000001">
    <property type="entry name" value="tRNA (guanine(37)-N1)-methyltransferase"/>
    <property type="match status" value="1"/>
</dbReference>
<dbReference type="Gene3D" id="3.30.300.110">
    <property type="entry name" value="Met-10+ protein-like domains"/>
    <property type="match status" value="1"/>
</dbReference>
<evidence type="ECO:0000256" key="5">
    <source>
        <dbReference type="ARBA" id="ARBA00022691"/>
    </source>
</evidence>
<keyword evidence="8 10" id="KW-0539">Nucleus</keyword>
<keyword evidence="2 10" id="KW-0963">Cytoplasm</keyword>
<dbReference type="HAMAP" id="MF_03152">
    <property type="entry name" value="TRM5"/>
    <property type="match status" value="1"/>
</dbReference>
<feature type="region of interest" description="Disordered" evidence="11">
    <location>
        <begin position="1"/>
        <end position="26"/>
    </location>
</feature>
<name>A0AA40KCN8_9PEZI</name>
<accession>A0AA40KCN8</accession>
<evidence type="ECO:0000313" key="14">
    <source>
        <dbReference type="Proteomes" id="UP001172155"/>
    </source>
</evidence>
<evidence type="ECO:0000256" key="9">
    <source>
        <dbReference type="ARBA" id="ARBA00047783"/>
    </source>
</evidence>
<organism evidence="13 14">
    <name type="scientific">Schizothecium vesticola</name>
    <dbReference type="NCBI Taxonomy" id="314040"/>
    <lineage>
        <taxon>Eukaryota</taxon>
        <taxon>Fungi</taxon>
        <taxon>Dikarya</taxon>
        <taxon>Ascomycota</taxon>
        <taxon>Pezizomycotina</taxon>
        <taxon>Sordariomycetes</taxon>
        <taxon>Sordariomycetidae</taxon>
        <taxon>Sordariales</taxon>
        <taxon>Schizotheciaceae</taxon>
        <taxon>Schizothecium</taxon>
    </lineage>
</organism>
<dbReference type="AlphaFoldDB" id="A0AA40KCN8"/>
<evidence type="ECO:0000259" key="12">
    <source>
        <dbReference type="PROSITE" id="PS51684"/>
    </source>
</evidence>
<gene>
    <name evidence="10" type="primary">TRM5</name>
    <name evidence="13" type="ORF">B0T18DRAFT_398231</name>
</gene>
<dbReference type="PANTHER" id="PTHR23245">
    <property type="entry name" value="TRNA METHYLTRANSFERASE"/>
    <property type="match status" value="1"/>
</dbReference>
<evidence type="ECO:0000256" key="10">
    <source>
        <dbReference type="HAMAP-Rule" id="MF_03152"/>
    </source>
</evidence>
<dbReference type="GO" id="GO:0002939">
    <property type="term" value="P:tRNA N1-guanine methylation"/>
    <property type="evidence" value="ECO:0007669"/>
    <property type="project" value="TreeGrafter"/>
</dbReference>
<proteinExistence type="inferred from homology"/>